<evidence type="ECO:0000313" key="1">
    <source>
        <dbReference type="EMBL" id="CCX16250.1"/>
    </source>
</evidence>
<name>U4LBS1_PYROM</name>
<gene>
    <name evidence="1" type="ORF">PCON_02846</name>
</gene>
<organism evidence="1 2">
    <name type="scientific">Pyronema omphalodes (strain CBS 100304)</name>
    <name type="common">Pyronema confluens</name>
    <dbReference type="NCBI Taxonomy" id="1076935"/>
    <lineage>
        <taxon>Eukaryota</taxon>
        <taxon>Fungi</taxon>
        <taxon>Dikarya</taxon>
        <taxon>Ascomycota</taxon>
        <taxon>Pezizomycotina</taxon>
        <taxon>Pezizomycetes</taxon>
        <taxon>Pezizales</taxon>
        <taxon>Pyronemataceae</taxon>
        <taxon>Pyronema</taxon>
    </lineage>
</organism>
<keyword evidence="2" id="KW-1185">Reference proteome</keyword>
<protein>
    <submittedName>
        <fullName evidence="1">Uncharacterized protein</fullName>
    </submittedName>
</protein>
<dbReference type="AlphaFoldDB" id="U4LBS1"/>
<dbReference type="EMBL" id="HF936373">
    <property type="protein sequence ID" value="CCX16250.1"/>
    <property type="molecule type" value="Genomic_DNA"/>
</dbReference>
<proteinExistence type="predicted"/>
<evidence type="ECO:0000313" key="2">
    <source>
        <dbReference type="Proteomes" id="UP000018144"/>
    </source>
</evidence>
<dbReference type="Proteomes" id="UP000018144">
    <property type="component" value="Unassembled WGS sequence"/>
</dbReference>
<sequence>MQSSEEVRVSSPVEHQLYFDRFRYVPAFL</sequence>
<accession>U4LBS1</accession>
<reference evidence="1 2" key="1">
    <citation type="journal article" date="2013" name="PLoS Genet.">
        <title>The genome and development-dependent transcriptomes of Pyronema confluens: a window into fungal evolution.</title>
        <authorList>
            <person name="Traeger S."/>
            <person name="Altegoer F."/>
            <person name="Freitag M."/>
            <person name="Gabaldon T."/>
            <person name="Kempken F."/>
            <person name="Kumar A."/>
            <person name="Marcet-Houben M."/>
            <person name="Poggeler S."/>
            <person name="Stajich J.E."/>
            <person name="Nowrousian M."/>
        </authorList>
    </citation>
    <scope>NUCLEOTIDE SEQUENCE [LARGE SCALE GENOMIC DNA]</scope>
    <source>
        <strain evidence="2">CBS 100304</strain>
        <tissue evidence="1">Vegetative mycelium</tissue>
    </source>
</reference>